<dbReference type="HAMAP" id="MF_01113">
    <property type="entry name" value="DNApol_IV"/>
    <property type="match status" value="1"/>
</dbReference>
<dbReference type="InterPro" id="IPR043502">
    <property type="entry name" value="DNA/RNA_pol_sf"/>
</dbReference>
<feature type="site" description="Substrate discrimination" evidence="16">
    <location>
        <position position="5"/>
    </location>
</feature>
<evidence type="ECO:0000256" key="1">
    <source>
        <dbReference type="ARBA" id="ARBA00004496"/>
    </source>
</evidence>
<evidence type="ECO:0000256" key="2">
    <source>
        <dbReference type="ARBA" id="ARBA00010945"/>
    </source>
</evidence>
<evidence type="ECO:0000256" key="5">
    <source>
        <dbReference type="ARBA" id="ARBA00022679"/>
    </source>
</evidence>
<dbReference type="GO" id="GO:0000287">
    <property type="term" value="F:magnesium ion binding"/>
    <property type="evidence" value="ECO:0007669"/>
    <property type="project" value="UniProtKB-UniRule"/>
</dbReference>
<feature type="domain" description="UmuC" evidence="17">
    <location>
        <begin position="1"/>
        <end position="175"/>
    </location>
</feature>
<dbReference type="AlphaFoldDB" id="A0A4S8NPE5"/>
<comment type="cofactor">
    <cofactor evidence="16">
        <name>Mg(2+)</name>
        <dbReference type="ChEBI" id="CHEBI:18420"/>
    </cofactor>
    <text evidence="16">Binds 2 magnesium ions per subunit.</text>
</comment>
<evidence type="ECO:0000256" key="16">
    <source>
        <dbReference type="HAMAP-Rule" id="MF_01113"/>
    </source>
</evidence>
<comment type="caution">
    <text evidence="16">Lacks conserved residue(s) required for the propagation of feature annotation.</text>
</comment>
<evidence type="ECO:0000256" key="15">
    <source>
        <dbReference type="ARBA" id="ARBA00049244"/>
    </source>
</evidence>
<dbReference type="InterPro" id="IPR017961">
    <property type="entry name" value="DNA_pol_Y-fam_little_finger"/>
</dbReference>
<evidence type="ECO:0000256" key="7">
    <source>
        <dbReference type="ARBA" id="ARBA00022705"/>
    </source>
</evidence>
<comment type="catalytic activity">
    <reaction evidence="15 16">
        <text>DNA(n) + a 2'-deoxyribonucleoside 5'-triphosphate = DNA(n+1) + diphosphate</text>
        <dbReference type="Rhea" id="RHEA:22508"/>
        <dbReference type="Rhea" id="RHEA-COMP:17339"/>
        <dbReference type="Rhea" id="RHEA-COMP:17340"/>
        <dbReference type="ChEBI" id="CHEBI:33019"/>
        <dbReference type="ChEBI" id="CHEBI:61560"/>
        <dbReference type="ChEBI" id="CHEBI:173112"/>
        <dbReference type="EC" id="2.7.7.7"/>
    </reaction>
</comment>
<dbReference type="GO" id="GO:0005829">
    <property type="term" value="C:cytosol"/>
    <property type="evidence" value="ECO:0007669"/>
    <property type="project" value="TreeGrafter"/>
</dbReference>
<reference evidence="18 19" key="1">
    <citation type="journal article" date="2009" name="Int. J. Syst. Evol. Microbiol.">
        <title>Nocardioides caeni sp. nov., isolated from wastewater.</title>
        <authorList>
            <person name="Yoon J.H."/>
            <person name="Kang S.J."/>
            <person name="Park S."/>
            <person name="Kim W."/>
            <person name="Oh T.K."/>
        </authorList>
    </citation>
    <scope>NUCLEOTIDE SEQUENCE [LARGE SCALE GENOMIC DNA]</scope>
    <source>
        <strain evidence="18 19">DSM 23134</strain>
    </source>
</reference>
<dbReference type="OrthoDB" id="9808813at2"/>
<dbReference type="Pfam" id="PF11799">
    <property type="entry name" value="IMS_C"/>
    <property type="match status" value="1"/>
</dbReference>
<dbReference type="InterPro" id="IPR043128">
    <property type="entry name" value="Rev_trsase/Diguanyl_cyclase"/>
</dbReference>
<evidence type="ECO:0000259" key="17">
    <source>
        <dbReference type="PROSITE" id="PS50173"/>
    </source>
</evidence>
<evidence type="ECO:0000256" key="3">
    <source>
        <dbReference type="ARBA" id="ARBA00022457"/>
    </source>
</evidence>
<keyword evidence="4 16" id="KW-0963">Cytoplasm</keyword>
<keyword evidence="5 16" id="KW-0808">Transferase</keyword>
<evidence type="ECO:0000256" key="4">
    <source>
        <dbReference type="ARBA" id="ARBA00022490"/>
    </source>
</evidence>
<dbReference type="Pfam" id="PF21999">
    <property type="entry name" value="IMS_HHH_1"/>
    <property type="match status" value="1"/>
</dbReference>
<dbReference type="GO" id="GO:0003887">
    <property type="term" value="F:DNA-directed DNA polymerase activity"/>
    <property type="evidence" value="ECO:0007669"/>
    <property type="project" value="UniProtKB-UniRule"/>
</dbReference>
<dbReference type="InterPro" id="IPR022880">
    <property type="entry name" value="DNApol_IV"/>
</dbReference>
<dbReference type="SUPFAM" id="SSF100879">
    <property type="entry name" value="Lesion bypass DNA polymerase (Y-family), little finger domain"/>
    <property type="match status" value="1"/>
</dbReference>
<dbReference type="Gene3D" id="3.40.1170.60">
    <property type="match status" value="1"/>
</dbReference>
<dbReference type="PROSITE" id="PS50173">
    <property type="entry name" value="UMUC"/>
    <property type="match status" value="1"/>
</dbReference>
<comment type="function">
    <text evidence="14 16">Poorly processive, error-prone DNA polymerase involved in untargeted mutagenesis. Copies undamaged DNA at stalled replication forks, which arise in vivo from mismatched or misaligned primer ends. These misaligned primers can be extended by PolIV. Exhibits no 3'-5' exonuclease (proofreading) activity. May be involved in translesional synthesis, in conjunction with the beta clamp from PolIII.</text>
</comment>
<keyword evidence="10 16" id="KW-0460">Magnesium</keyword>
<comment type="similarity">
    <text evidence="2 16">Belongs to the DNA polymerase type-Y family.</text>
</comment>
<keyword evidence="9 16" id="KW-0227">DNA damage</keyword>
<dbReference type="EMBL" id="STGW01000001">
    <property type="protein sequence ID" value="THV18793.1"/>
    <property type="molecule type" value="Genomic_DNA"/>
</dbReference>
<dbReference type="GO" id="GO:0003684">
    <property type="term" value="F:damaged DNA binding"/>
    <property type="evidence" value="ECO:0007669"/>
    <property type="project" value="InterPro"/>
</dbReference>
<gene>
    <name evidence="16 18" type="primary">dinB</name>
    <name evidence="18" type="ORF">E9934_02685</name>
</gene>
<keyword evidence="13 16" id="KW-0234">DNA repair</keyword>
<dbReference type="PANTHER" id="PTHR11076">
    <property type="entry name" value="DNA REPAIR POLYMERASE UMUC / TRANSFERASE FAMILY MEMBER"/>
    <property type="match status" value="1"/>
</dbReference>
<dbReference type="SUPFAM" id="SSF56672">
    <property type="entry name" value="DNA/RNA polymerases"/>
    <property type="match status" value="1"/>
</dbReference>
<name>A0A4S8NPE5_9ACTN</name>
<organism evidence="18 19">
    <name type="scientific">Nocardioides caeni</name>
    <dbReference type="NCBI Taxonomy" id="574700"/>
    <lineage>
        <taxon>Bacteria</taxon>
        <taxon>Bacillati</taxon>
        <taxon>Actinomycetota</taxon>
        <taxon>Actinomycetes</taxon>
        <taxon>Propionibacteriales</taxon>
        <taxon>Nocardioidaceae</taxon>
        <taxon>Nocardioides</taxon>
    </lineage>
</organism>
<dbReference type="Proteomes" id="UP000307087">
    <property type="component" value="Unassembled WGS sequence"/>
</dbReference>
<dbReference type="GO" id="GO:0042276">
    <property type="term" value="P:error-prone translesion synthesis"/>
    <property type="evidence" value="ECO:0007669"/>
    <property type="project" value="TreeGrafter"/>
</dbReference>
<dbReference type="GO" id="GO:0009432">
    <property type="term" value="P:SOS response"/>
    <property type="evidence" value="ECO:0007669"/>
    <property type="project" value="TreeGrafter"/>
</dbReference>
<comment type="subunit">
    <text evidence="16">Monomer.</text>
</comment>
<dbReference type="InterPro" id="IPR050116">
    <property type="entry name" value="DNA_polymerase-Y"/>
</dbReference>
<dbReference type="NCBIfam" id="NF002677">
    <property type="entry name" value="PRK02406.1"/>
    <property type="match status" value="1"/>
</dbReference>
<dbReference type="InterPro" id="IPR001126">
    <property type="entry name" value="UmuC"/>
</dbReference>
<feature type="binding site" evidence="16">
    <location>
        <position position="93"/>
    </location>
    <ligand>
        <name>Mg(2+)</name>
        <dbReference type="ChEBI" id="CHEBI:18420"/>
    </ligand>
</feature>
<dbReference type="Gene3D" id="3.30.70.270">
    <property type="match status" value="1"/>
</dbReference>
<comment type="subcellular location">
    <subcellularLocation>
        <location evidence="1 16">Cytoplasm</location>
    </subcellularLocation>
</comment>
<evidence type="ECO:0000256" key="9">
    <source>
        <dbReference type="ARBA" id="ARBA00022763"/>
    </source>
</evidence>
<dbReference type="PANTHER" id="PTHR11076:SF33">
    <property type="entry name" value="DNA POLYMERASE KAPPA"/>
    <property type="match status" value="1"/>
</dbReference>
<keyword evidence="3 16" id="KW-0515">Mutator protein</keyword>
<keyword evidence="6 16" id="KW-0548">Nucleotidyltransferase</keyword>
<protein>
    <recommendedName>
        <fullName evidence="16">DNA polymerase IV</fullName>
        <shortName evidence="16">Pol IV</shortName>
        <ecNumber evidence="16">2.7.7.7</ecNumber>
    </recommendedName>
</protein>
<evidence type="ECO:0000256" key="10">
    <source>
        <dbReference type="ARBA" id="ARBA00022842"/>
    </source>
</evidence>
<dbReference type="Pfam" id="PF00817">
    <property type="entry name" value="IMS"/>
    <property type="match status" value="1"/>
</dbReference>
<evidence type="ECO:0000256" key="11">
    <source>
        <dbReference type="ARBA" id="ARBA00022932"/>
    </source>
</evidence>
<dbReference type="GO" id="GO:0006261">
    <property type="term" value="P:DNA-templated DNA replication"/>
    <property type="evidence" value="ECO:0007669"/>
    <property type="project" value="UniProtKB-UniRule"/>
</dbReference>
<accession>A0A4S8NPE5</accession>
<evidence type="ECO:0000256" key="13">
    <source>
        <dbReference type="ARBA" id="ARBA00023204"/>
    </source>
</evidence>
<dbReference type="Gene3D" id="1.10.150.20">
    <property type="entry name" value="5' to 3' exonuclease, C-terminal subdomain"/>
    <property type="match status" value="1"/>
</dbReference>
<dbReference type="InterPro" id="IPR036775">
    <property type="entry name" value="DNA_pol_Y-fam_lit_finger_sf"/>
</dbReference>
<dbReference type="EC" id="2.7.7.7" evidence="16"/>
<dbReference type="Gene3D" id="3.30.1490.100">
    <property type="entry name" value="DNA polymerase, Y-family, little finger domain"/>
    <property type="match status" value="1"/>
</dbReference>
<evidence type="ECO:0000313" key="18">
    <source>
        <dbReference type="EMBL" id="THV18793.1"/>
    </source>
</evidence>
<keyword evidence="12 16" id="KW-0238">DNA-binding</keyword>
<keyword evidence="11 16" id="KW-0239">DNA-directed DNA polymerase</keyword>
<keyword evidence="19" id="KW-1185">Reference proteome</keyword>
<feature type="active site" evidence="16">
    <location>
        <position position="94"/>
    </location>
</feature>
<evidence type="ECO:0000256" key="14">
    <source>
        <dbReference type="ARBA" id="ARBA00025589"/>
    </source>
</evidence>
<evidence type="ECO:0000256" key="12">
    <source>
        <dbReference type="ARBA" id="ARBA00023125"/>
    </source>
</evidence>
<keyword evidence="8 16" id="KW-0479">Metal-binding</keyword>
<keyword evidence="7 16" id="KW-0235">DNA replication</keyword>
<evidence type="ECO:0000256" key="8">
    <source>
        <dbReference type="ARBA" id="ARBA00022723"/>
    </source>
</evidence>
<dbReference type="CDD" id="cd03586">
    <property type="entry name" value="PolY_Pol_IV_kappa"/>
    <property type="match status" value="1"/>
</dbReference>
<sequence>MDAFYASVMIRDRPELHDAPVVVGGGHRGVVLSANYPARRFGIRSGMPGTQAQRLCPHAITMAPDFGLLTPVSRSIMDTFRSVTPVVEVTSLDEAFLDVRGARRLLGSPTVIAERLRSRVRAEHGITCSVGIAASVSVAKLASRQAKPDGVRVIAPDRFVAEVHPLDIGDLHGVGEATRRRLHRIGLVTVGDVAAIPVEQLRRMVGNHLGSHLHALVWGADRTQLRPGGAGVFGFGEGEPESSMGSQHTLAVDVGDRHVLHRELLSLATRVAGRARAAHRRGRTVALTVRFSDFVTVNRSRTLTEPTDVSLEVHATAVDLLDQLLDGLGPRARRVRLVGVRLEGLQRTHDGDTRQLAFGERDPGWPDADRAVDRAVGRFGSTAVRPASLIGHGRRA</sequence>
<dbReference type="InterPro" id="IPR053848">
    <property type="entry name" value="IMS_HHH_1"/>
</dbReference>
<evidence type="ECO:0000256" key="6">
    <source>
        <dbReference type="ARBA" id="ARBA00022695"/>
    </source>
</evidence>
<evidence type="ECO:0000313" key="19">
    <source>
        <dbReference type="Proteomes" id="UP000307087"/>
    </source>
</evidence>
<dbReference type="GO" id="GO:0006281">
    <property type="term" value="P:DNA repair"/>
    <property type="evidence" value="ECO:0007669"/>
    <property type="project" value="UniProtKB-UniRule"/>
</dbReference>
<proteinExistence type="inferred from homology"/>
<comment type="caution">
    <text evidence="18">The sequence shown here is derived from an EMBL/GenBank/DDBJ whole genome shotgun (WGS) entry which is preliminary data.</text>
</comment>